<dbReference type="EMBL" id="CP081869">
    <property type="protein sequence ID" value="QZO00921.1"/>
    <property type="molecule type" value="Genomic_DNA"/>
</dbReference>
<name>A0A9E6RGC5_9HYPH</name>
<organism evidence="2 3">
    <name type="scientific">Chenggangzhangella methanolivorans</name>
    <dbReference type="NCBI Taxonomy" id="1437009"/>
    <lineage>
        <taxon>Bacteria</taxon>
        <taxon>Pseudomonadati</taxon>
        <taxon>Pseudomonadota</taxon>
        <taxon>Alphaproteobacteria</taxon>
        <taxon>Hyphomicrobiales</taxon>
        <taxon>Methylopilaceae</taxon>
        <taxon>Chenggangzhangella</taxon>
    </lineage>
</organism>
<keyword evidence="1" id="KW-1133">Transmembrane helix</keyword>
<accession>A0A9E6RGC5</accession>
<dbReference type="RefSeq" id="WP_261404128.1">
    <property type="nucleotide sequence ID" value="NZ_CP081869.1"/>
</dbReference>
<dbReference type="Pfam" id="PF10101">
    <property type="entry name" value="DUF2339"/>
    <property type="match status" value="1"/>
</dbReference>
<feature type="transmembrane region" description="Helical" evidence="1">
    <location>
        <begin position="91"/>
        <end position="124"/>
    </location>
</feature>
<evidence type="ECO:0000313" key="2">
    <source>
        <dbReference type="EMBL" id="QZO00921.1"/>
    </source>
</evidence>
<sequence>MIVGGLALALGGIFLVRYSIEQGLIGPAARITLGALFSAGLLALGERLRRAEGSGPRKAIDIPAVVTSAGATSAFATVYAAYALYGFLPPAAAFLALGIVAVATLVAAVLHGPVLGAAGLIGAYATPLLVSSDEPNAIALFAYLLAPTAAAFAVARMRNWPPLALAAGIAAFAWGRLRFSAASPPVRGRCWLTWWGSSRSPPRCIRAFPPRRPKPRRRTGSAGP</sequence>
<feature type="transmembrane region" description="Helical" evidence="1">
    <location>
        <begin position="29"/>
        <end position="48"/>
    </location>
</feature>
<feature type="transmembrane region" description="Helical" evidence="1">
    <location>
        <begin position="136"/>
        <end position="154"/>
    </location>
</feature>
<gene>
    <name evidence="2" type="ORF">K6K41_04675</name>
</gene>
<evidence type="ECO:0000313" key="3">
    <source>
        <dbReference type="Proteomes" id="UP000825701"/>
    </source>
</evidence>
<proteinExistence type="predicted"/>
<evidence type="ECO:0000256" key="1">
    <source>
        <dbReference type="SAM" id="Phobius"/>
    </source>
</evidence>
<keyword evidence="1" id="KW-0812">Transmembrane</keyword>
<dbReference type="KEGG" id="cmet:K6K41_04675"/>
<keyword evidence="3" id="KW-1185">Reference proteome</keyword>
<keyword evidence="1" id="KW-0472">Membrane</keyword>
<reference evidence="2" key="1">
    <citation type="submission" date="2021-08" db="EMBL/GenBank/DDBJ databases">
        <authorList>
            <person name="Zhang H."/>
            <person name="Xu M."/>
            <person name="Yu Z."/>
            <person name="Yang L."/>
            <person name="Cai Y."/>
        </authorList>
    </citation>
    <scope>NUCLEOTIDE SEQUENCE</scope>
    <source>
        <strain evidence="2">CHL1</strain>
    </source>
</reference>
<protein>
    <submittedName>
        <fullName evidence="2">DUF2339 domain-containing protein</fullName>
    </submittedName>
</protein>
<dbReference type="InterPro" id="IPR019286">
    <property type="entry name" value="DUF2339_TM"/>
</dbReference>
<dbReference type="PANTHER" id="PTHR38434:SF1">
    <property type="entry name" value="BLL2549 PROTEIN"/>
    <property type="match status" value="1"/>
</dbReference>
<dbReference type="PANTHER" id="PTHR38434">
    <property type="entry name" value="BLL2549 PROTEIN"/>
    <property type="match status" value="1"/>
</dbReference>
<dbReference type="Proteomes" id="UP000825701">
    <property type="component" value="Chromosome"/>
</dbReference>
<dbReference type="AlphaFoldDB" id="A0A9E6RGC5"/>
<feature type="transmembrane region" description="Helical" evidence="1">
    <location>
        <begin position="60"/>
        <end position="85"/>
    </location>
</feature>